<evidence type="ECO:0000256" key="7">
    <source>
        <dbReference type="ARBA" id="ARBA00022989"/>
    </source>
</evidence>
<dbReference type="PANTHER" id="PTHR30614">
    <property type="entry name" value="MEMBRANE COMPONENT OF AMINO ACID ABC TRANSPORTER"/>
    <property type="match status" value="1"/>
</dbReference>
<dbReference type="PANTHER" id="PTHR30614:SF0">
    <property type="entry name" value="L-CYSTINE TRANSPORT SYSTEM PERMEASE PROTEIN TCYL"/>
    <property type="match status" value="1"/>
</dbReference>
<dbReference type="GO" id="GO:0006865">
    <property type="term" value="P:amino acid transport"/>
    <property type="evidence" value="ECO:0007669"/>
    <property type="project" value="UniProtKB-KW"/>
</dbReference>
<feature type="domain" description="ABC transmembrane type-1" evidence="10">
    <location>
        <begin position="22"/>
        <end position="211"/>
    </location>
</feature>
<keyword evidence="8 9" id="KW-0472">Membrane</keyword>
<feature type="transmembrane region" description="Helical" evidence="9">
    <location>
        <begin position="139"/>
        <end position="158"/>
    </location>
</feature>
<evidence type="ECO:0000256" key="6">
    <source>
        <dbReference type="ARBA" id="ARBA00022970"/>
    </source>
</evidence>
<dbReference type="InterPro" id="IPR010065">
    <property type="entry name" value="AA_ABC_transptr_permease_3TM"/>
</dbReference>
<evidence type="ECO:0000259" key="10">
    <source>
        <dbReference type="PROSITE" id="PS50928"/>
    </source>
</evidence>
<dbReference type="Proteomes" id="UP000254919">
    <property type="component" value="Unassembled WGS sequence"/>
</dbReference>
<dbReference type="Gene3D" id="1.10.3720.10">
    <property type="entry name" value="MetI-like"/>
    <property type="match status" value="1"/>
</dbReference>
<accession>A0A379MZR1</accession>
<proteinExistence type="inferred from homology"/>
<evidence type="ECO:0000256" key="5">
    <source>
        <dbReference type="ARBA" id="ARBA00022692"/>
    </source>
</evidence>
<dbReference type="SUPFAM" id="SSF161098">
    <property type="entry name" value="MetI-like"/>
    <property type="match status" value="1"/>
</dbReference>
<keyword evidence="7 9" id="KW-1133">Transmembrane helix</keyword>
<feature type="transmembrane region" description="Helical" evidence="9">
    <location>
        <begin position="70"/>
        <end position="89"/>
    </location>
</feature>
<comment type="subcellular location">
    <subcellularLocation>
        <location evidence="1">Cell inner membrane</location>
        <topology evidence="1">Multi-pass membrane protein</topology>
    </subcellularLocation>
    <subcellularLocation>
        <location evidence="9">Cell membrane</location>
        <topology evidence="9">Multi-pass membrane protein</topology>
    </subcellularLocation>
</comment>
<dbReference type="GO" id="GO:0022857">
    <property type="term" value="F:transmembrane transporter activity"/>
    <property type="evidence" value="ECO:0007669"/>
    <property type="project" value="InterPro"/>
</dbReference>
<evidence type="ECO:0000256" key="3">
    <source>
        <dbReference type="ARBA" id="ARBA00022448"/>
    </source>
</evidence>
<evidence type="ECO:0000313" key="11">
    <source>
        <dbReference type="EMBL" id="SUE39200.1"/>
    </source>
</evidence>
<dbReference type="GO" id="GO:0043190">
    <property type="term" value="C:ATP-binding cassette (ABC) transporter complex"/>
    <property type="evidence" value="ECO:0007669"/>
    <property type="project" value="InterPro"/>
</dbReference>
<dbReference type="InterPro" id="IPR043429">
    <property type="entry name" value="ArtM/GltK/GlnP/TcyL/YhdX-like"/>
</dbReference>
<dbReference type="AlphaFoldDB" id="A0A379MZR1"/>
<dbReference type="CDD" id="cd06261">
    <property type="entry name" value="TM_PBP2"/>
    <property type="match status" value="1"/>
</dbReference>
<dbReference type="Pfam" id="PF00528">
    <property type="entry name" value="BPD_transp_1"/>
    <property type="match status" value="1"/>
</dbReference>
<dbReference type="PROSITE" id="PS50928">
    <property type="entry name" value="ABC_TM1"/>
    <property type="match status" value="1"/>
</dbReference>
<evidence type="ECO:0000256" key="8">
    <source>
        <dbReference type="ARBA" id="ARBA00023136"/>
    </source>
</evidence>
<evidence type="ECO:0000313" key="12">
    <source>
        <dbReference type="Proteomes" id="UP000254919"/>
    </source>
</evidence>
<keyword evidence="6" id="KW-0029">Amino-acid transport</keyword>
<dbReference type="NCBIfam" id="TIGR01726">
    <property type="entry name" value="HEQRo_perm_3TM"/>
    <property type="match status" value="1"/>
</dbReference>
<name>A0A379MZR1_9PROT</name>
<keyword evidence="5 9" id="KW-0812">Transmembrane</keyword>
<feature type="transmembrane region" description="Helical" evidence="9">
    <location>
        <begin position="95"/>
        <end position="118"/>
    </location>
</feature>
<organism evidence="11 12">
    <name type="scientific">Roseomonas mucosa</name>
    <dbReference type="NCBI Taxonomy" id="207340"/>
    <lineage>
        <taxon>Bacteria</taxon>
        <taxon>Pseudomonadati</taxon>
        <taxon>Pseudomonadota</taxon>
        <taxon>Alphaproteobacteria</taxon>
        <taxon>Acetobacterales</taxon>
        <taxon>Roseomonadaceae</taxon>
        <taxon>Roseomonas</taxon>
    </lineage>
</organism>
<keyword evidence="3 9" id="KW-0813">Transport</keyword>
<dbReference type="RefSeq" id="WP_099782209.1">
    <property type="nucleotide sequence ID" value="NZ_AP031462.1"/>
</dbReference>
<evidence type="ECO:0000256" key="4">
    <source>
        <dbReference type="ARBA" id="ARBA00022475"/>
    </source>
</evidence>
<evidence type="ECO:0000256" key="2">
    <source>
        <dbReference type="ARBA" id="ARBA00010072"/>
    </source>
</evidence>
<reference evidence="11 12" key="1">
    <citation type="submission" date="2018-06" db="EMBL/GenBank/DDBJ databases">
        <authorList>
            <consortium name="Pathogen Informatics"/>
            <person name="Doyle S."/>
        </authorList>
    </citation>
    <scope>NUCLEOTIDE SEQUENCE [LARGE SCALE GENOMIC DNA]</scope>
    <source>
        <strain evidence="11 12">NCTC13291</strain>
    </source>
</reference>
<gene>
    <name evidence="11" type="primary">glnP</name>
    <name evidence="11" type="ORF">NCTC13291_01141</name>
</gene>
<feature type="transmembrane region" description="Helical" evidence="9">
    <location>
        <begin position="20"/>
        <end position="49"/>
    </location>
</feature>
<dbReference type="InterPro" id="IPR000515">
    <property type="entry name" value="MetI-like"/>
</dbReference>
<protein>
    <submittedName>
        <fullName evidence="11">Glutamine transport system permease protein glnP</fullName>
    </submittedName>
</protein>
<sequence>MIDYHFDWSVIWRNWDRFAAALGLGLGLAIASLAIGTVIGLFCAMGRVYGPRWVSWPVWAYVEVIRNTPLLLLVFFIYFGLPELGIYGLDKVQSFIFTLSIYAGAYMCEVFRAGLGTVPRQYMEAAKAIGMRPWQRQRYVILPVTFRITLPAISNNLISLFKDTSLAAAIAVPELTFTARQINANTFRVMESWLTASALYLVTAYAIALLLRQVERRYAVIR</sequence>
<comment type="similarity">
    <text evidence="2">Belongs to the binding-protein-dependent transport system permease family. HisMQ subfamily.</text>
</comment>
<feature type="transmembrane region" description="Helical" evidence="9">
    <location>
        <begin position="193"/>
        <end position="211"/>
    </location>
</feature>
<evidence type="ECO:0000256" key="9">
    <source>
        <dbReference type="RuleBase" id="RU363032"/>
    </source>
</evidence>
<dbReference type="InterPro" id="IPR035906">
    <property type="entry name" value="MetI-like_sf"/>
</dbReference>
<evidence type="ECO:0000256" key="1">
    <source>
        <dbReference type="ARBA" id="ARBA00004429"/>
    </source>
</evidence>
<dbReference type="EMBL" id="UGVN01000001">
    <property type="protein sequence ID" value="SUE39200.1"/>
    <property type="molecule type" value="Genomic_DNA"/>
</dbReference>
<keyword evidence="4" id="KW-1003">Cell membrane</keyword>